<dbReference type="EMBL" id="JAEPCM010000016">
    <property type="protein sequence ID" value="MCG7944835.1"/>
    <property type="molecule type" value="Genomic_DNA"/>
</dbReference>
<proteinExistence type="predicted"/>
<organism evidence="1 2">
    <name type="scientific">Candidatus Thiodiazotropha taylori</name>
    <dbReference type="NCBI Taxonomy" id="2792791"/>
    <lineage>
        <taxon>Bacteria</taxon>
        <taxon>Pseudomonadati</taxon>
        <taxon>Pseudomonadota</taxon>
        <taxon>Gammaproteobacteria</taxon>
        <taxon>Chromatiales</taxon>
        <taxon>Sedimenticolaceae</taxon>
        <taxon>Candidatus Thiodiazotropha</taxon>
    </lineage>
</organism>
<sequence length="69" mass="7979">MENVDLLIAQTASYTQEDPDLYMEDFEDFLLIKSTIQDGKFIAAIRYIDNMDTLPREQILSALEKDGYV</sequence>
<protein>
    <submittedName>
        <fullName evidence="1">Uncharacterized protein</fullName>
    </submittedName>
</protein>
<name>A0A9E4KA65_9GAMM</name>
<accession>A0A9E4KA65</accession>
<dbReference type="Proteomes" id="UP000886667">
    <property type="component" value="Unassembled WGS sequence"/>
</dbReference>
<dbReference type="AlphaFoldDB" id="A0A9E4KA65"/>
<reference evidence="1" key="1">
    <citation type="journal article" date="2021" name="Proc. Natl. Acad. Sci. U.S.A.">
        <title>Global biogeography of chemosynthetic symbionts reveals both localized and globally distributed symbiont groups. .</title>
        <authorList>
            <person name="Osvatic J.T."/>
            <person name="Wilkins L.G.E."/>
            <person name="Leibrecht L."/>
            <person name="Leray M."/>
            <person name="Zauner S."/>
            <person name="Polzin J."/>
            <person name="Camacho Y."/>
            <person name="Gros O."/>
            <person name="van Gils J.A."/>
            <person name="Eisen J.A."/>
            <person name="Petersen J.M."/>
            <person name="Yuen B."/>
        </authorList>
    </citation>
    <scope>NUCLEOTIDE SEQUENCE</scope>
    <source>
        <strain evidence="1">MAGclacostrist064TRANS</strain>
    </source>
</reference>
<gene>
    <name evidence="1" type="ORF">JAZ07_00655</name>
</gene>
<comment type="caution">
    <text evidence="1">The sequence shown here is derived from an EMBL/GenBank/DDBJ whole genome shotgun (WGS) entry which is preliminary data.</text>
</comment>
<evidence type="ECO:0000313" key="1">
    <source>
        <dbReference type="EMBL" id="MCG7944835.1"/>
    </source>
</evidence>
<evidence type="ECO:0000313" key="2">
    <source>
        <dbReference type="Proteomes" id="UP000886667"/>
    </source>
</evidence>